<dbReference type="Proteomes" id="UP000603453">
    <property type="component" value="Unassembled WGS sequence"/>
</dbReference>
<gene>
    <name evidence="2" type="ORF">INT47_007076</name>
</gene>
<comment type="caution">
    <text evidence="2">The sequence shown here is derived from an EMBL/GenBank/DDBJ whole genome shotgun (WGS) entry which is preliminary data.</text>
</comment>
<protein>
    <submittedName>
        <fullName evidence="2">Uncharacterized protein</fullName>
    </submittedName>
</protein>
<sequence length="860" mass="98613">MQTSPNNTGKREYKRARTHSPSAVLFKCWSRYSESLAQVDSSSVPTDTHNMSKDASRESPPSYLNFEGLDQNELIHEEHDEIFEDAFFNDSNDFDDTAGFDAPEMDLFSDNNADVSENIPTCCQDDESIYTVRDVFIPSNPFSLAQEYSIRLSNICEERNICREGHRQLIKLLNNMLSDKKIGKYINPNYNEYNLSIMLQYFTIYKSSKLLGREASAKLIQRVVPMNLDVDLTSCPICDCSRNIKKELKTINIAAKLSELLACDDVRERLAYRFEQYPNSDILQPSQETVYRDAFDGELYAKFVKDGHFDNKYDIALKIDIDGFRSTFSSTKMTMIHCVILNYDISERFTRENTFQIGIVFGNAKVNLNSYLRPIINKLSELHSNPLLVKRNGQQVAISRVTTLYISGDGVQCNKLMNFGCHCSTYGCRFCLTKGKHRGDVKNKDGIVGEGTHGMYFQDGKALLRSRDSLLKIDDGEVYANNDYNINLHSVLGDLVSFTSVAFHPIDEMHLYSNIAKDVFFMLSPKYNLHFKYCGKETDYPFELSNNSFTAIKKSMEGSRQLIPASCFKGSWLAMEPNNVKALYRSAEWLDWLLYCVPTLIVSQFDDTVVIDGFLNLVRGISLSLQFRITEDDIKRIDKSFNHWFQFIDKLISEKRISNCIYKINMHQLNHITFVIKQCSILRCVSVRSMEREIGLLYELKILDYTLTYFFRSLQKKMRSRVNAGENANNIMERTALFSFMRNTKMVNFNPTPPKLETDFVEHPSGNVDFGQLWAPFYQEFVLTGSADNDCLIAGDLLTMKSLPEPIHRIQINVESILPAGKLWQDSHVYSAAIFKQGLSKSIAKRGGEHVLFHSNHQTR</sequence>
<accession>A0A8H7URY3</accession>
<keyword evidence="3" id="KW-1185">Reference proteome</keyword>
<evidence type="ECO:0000313" key="3">
    <source>
        <dbReference type="Proteomes" id="UP000603453"/>
    </source>
</evidence>
<name>A0A8H7URY3_9FUNG</name>
<feature type="compositionally biased region" description="Polar residues" evidence="1">
    <location>
        <begin position="39"/>
        <end position="49"/>
    </location>
</feature>
<dbReference type="OrthoDB" id="2289822at2759"/>
<evidence type="ECO:0000313" key="2">
    <source>
        <dbReference type="EMBL" id="KAG2191887.1"/>
    </source>
</evidence>
<organism evidence="2 3">
    <name type="scientific">Mucor saturninus</name>
    <dbReference type="NCBI Taxonomy" id="64648"/>
    <lineage>
        <taxon>Eukaryota</taxon>
        <taxon>Fungi</taxon>
        <taxon>Fungi incertae sedis</taxon>
        <taxon>Mucoromycota</taxon>
        <taxon>Mucoromycotina</taxon>
        <taxon>Mucoromycetes</taxon>
        <taxon>Mucorales</taxon>
        <taxon>Mucorineae</taxon>
        <taxon>Mucoraceae</taxon>
        <taxon>Mucor</taxon>
    </lineage>
</organism>
<evidence type="ECO:0000256" key="1">
    <source>
        <dbReference type="SAM" id="MobiDB-lite"/>
    </source>
</evidence>
<reference evidence="2" key="1">
    <citation type="submission" date="2020-12" db="EMBL/GenBank/DDBJ databases">
        <title>Metabolic potential, ecology and presence of endohyphal bacteria is reflected in genomic diversity of Mucoromycotina.</title>
        <authorList>
            <person name="Muszewska A."/>
            <person name="Okrasinska A."/>
            <person name="Steczkiewicz K."/>
            <person name="Drgas O."/>
            <person name="Orlowska M."/>
            <person name="Perlinska-Lenart U."/>
            <person name="Aleksandrzak-Piekarczyk T."/>
            <person name="Szatraj K."/>
            <person name="Zielenkiewicz U."/>
            <person name="Pilsyk S."/>
            <person name="Malc E."/>
            <person name="Mieczkowski P."/>
            <person name="Kruszewska J.S."/>
            <person name="Biernat P."/>
            <person name="Pawlowska J."/>
        </authorList>
    </citation>
    <scope>NUCLEOTIDE SEQUENCE</scope>
    <source>
        <strain evidence="2">WA0000017839</strain>
    </source>
</reference>
<feature type="region of interest" description="Disordered" evidence="1">
    <location>
        <begin position="1"/>
        <end position="20"/>
    </location>
</feature>
<feature type="non-terminal residue" evidence="2">
    <location>
        <position position="1"/>
    </location>
</feature>
<proteinExistence type="predicted"/>
<feature type="region of interest" description="Disordered" evidence="1">
    <location>
        <begin position="39"/>
        <end position="62"/>
    </location>
</feature>
<dbReference type="EMBL" id="JAEPRD010000341">
    <property type="protein sequence ID" value="KAG2191887.1"/>
    <property type="molecule type" value="Genomic_DNA"/>
</dbReference>
<dbReference type="AlphaFoldDB" id="A0A8H7URY3"/>